<dbReference type="Proteomes" id="UP000276133">
    <property type="component" value="Unassembled WGS sequence"/>
</dbReference>
<evidence type="ECO:0000256" key="1">
    <source>
        <dbReference type="SAM" id="Phobius"/>
    </source>
</evidence>
<keyword evidence="3" id="KW-1185">Reference proteome</keyword>
<keyword evidence="1" id="KW-1133">Transmembrane helix</keyword>
<evidence type="ECO:0000313" key="3">
    <source>
        <dbReference type="Proteomes" id="UP000276133"/>
    </source>
</evidence>
<evidence type="ECO:0000313" key="2">
    <source>
        <dbReference type="EMBL" id="RNA09598.1"/>
    </source>
</evidence>
<comment type="caution">
    <text evidence="2">The sequence shown here is derived from an EMBL/GenBank/DDBJ whole genome shotgun (WGS) entry which is preliminary data.</text>
</comment>
<accession>A0A3M7QF56</accession>
<protein>
    <submittedName>
        <fullName evidence="2">Uncharacterized protein</fullName>
    </submittedName>
</protein>
<keyword evidence="1" id="KW-0472">Membrane</keyword>
<dbReference type="EMBL" id="REGN01006433">
    <property type="protein sequence ID" value="RNA09598.1"/>
    <property type="molecule type" value="Genomic_DNA"/>
</dbReference>
<reference evidence="2 3" key="1">
    <citation type="journal article" date="2018" name="Sci. Rep.">
        <title>Genomic signatures of local adaptation to the degree of environmental predictability in rotifers.</title>
        <authorList>
            <person name="Franch-Gras L."/>
            <person name="Hahn C."/>
            <person name="Garcia-Roger E.M."/>
            <person name="Carmona M.J."/>
            <person name="Serra M."/>
            <person name="Gomez A."/>
        </authorList>
    </citation>
    <scope>NUCLEOTIDE SEQUENCE [LARGE SCALE GENOMIC DNA]</scope>
    <source>
        <strain evidence="2">HYR1</strain>
    </source>
</reference>
<name>A0A3M7QF56_BRAPC</name>
<proteinExistence type="predicted"/>
<sequence length="105" mass="11630">MTAGKADGRDPARLIAEYQLLAVFILWLVVEVRSGSGGALPDRRHWRQALIAIIQPVYFLIQDVHEASSVYNGVNVALSHAAHRIQAGEAVFQKTVIQILQTNRN</sequence>
<feature type="transmembrane region" description="Helical" evidence="1">
    <location>
        <begin position="12"/>
        <end position="30"/>
    </location>
</feature>
<dbReference type="AlphaFoldDB" id="A0A3M7QF56"/>
<gene>
    <name evidence="2" type="ORF">BpHYR1_007129</name>
</gene>
<organism evidence="2 3">
    <name type="scientific">Brachionus plicatilis</name>
    <name type="common">Marine rotifer</name>
    <name type="synonym">Brachionus muelleri</name>
    <dbReference type="NCBI Taxonomy" id="10195"/>
    <lineage>
        <taxon>Eukaryota</taxon>
        <taxon>Metazoa</taxon>
        <taxon>Spiralia</taxon>
        <taxon>Gnathifera</taxon>
        <taxon>Rotifera</taxon>
        <taxon>Eurotatoria</taxon>
        <taxon>Monogononta</taxon>
        <taxon>Pseudotrocha</taxon>
        <taxon>Ploima</taxon>
        <taxon>Brachionidae</taxon>
        <taxon>Brachionus</taxon>
    </lineage>
</organism>
<keyword evidence="1" id="KW-0812">Transmembrane</keyword>